<dbReference type="CDD" id="cd01166">
    <property type="entry name" value="KdgK"/>
    <property type="match status" value="1"/>
</dbReference>
<dbReference type="GO" id="GO:0008673">
    <property type="term" value="F:2-dehydro-3-deoxygluconokinase activity"/>
    <property type="evidence" value="ECO:0007669"/>
    <property type="project" value="UniProtKB-EC"/>
</dbReference>
<dbReference type="AlphaFoldDB" id="A0A7X0F1A0"/>
<keyword evidence="4 7" id="KW-0418">Kinase</keyword>
<gene>
    <name evidence="7" type="ORF">FHU36_005225</name>
</gene>
<protein>
    <submittedName>
        <fullName evidence="7">2-dehydro-3-deoxygluconokinase</fullName>
        <ecNumber evidence="7">2.7.1.45</ecNumber>
    </submittedName>
</protein>
<evidence type="ECO:0000256" key="1">
    <source>
        <dbReference type="ARBA" id="ARBA00010688"/>
    </source>
</evidence>
<dbReference type="PANTHER" id="PTHR43085:SF1">
    <property type="entry name" value="PSEUDOURIDINE KINASE-RELATED"/>
    <property type="match status" value="1"/>
</dbReference>
<dbReference type="SUPFAM" id="SSF53613">
    <property type="entry name" value="Ribokinase-like"/>
    <property type="match status" value="1"/>
</dbReference>
<feature type="domain" description="Carbohydrate kinase PfkB" evidence="6">
    <location>
        <begin position="3"/>
        <end position="198"/>
    </location>
</feature>
<evidence type="ECO:0000256" key="5">
    <source>
        <dbReference type="ARBA" id="ARBA00022840"/>
    </source>
</evidence>
<dbReference type="InterPro" id="IPR050306">
    <property type="entry name" value="PfkB_Carbo_kinase"/>
</dbReference>
<comment type="caution">
    <text evidence="7">The sequence shown here is derived from an EMBL/GenBank/DDBJ whole genome shotgun (WGS) entry which is preliminary data.</text>
</comment>
<accession>A0A7X0F1A0</accession>
<dbReference type="Proteomes" id="UP000583800">
    <property type="component" value="Unassembled WGS sequence"/>
</dbReference>
<dbReference type="PROSITE" id="PS00584">
    <property type="entry name" value="PFKB_KINASES_2"/>
    <property type="match status" value="1"/>
</dbReference>
<sequence>MIDVLTFGEAMASLHGPGPLRLGGHLELSVAGAEANVAIGLARLGHTVRWTGVVGDDELGLLVLRTLRAEGVDVSTTRTDPAHPTGLLIQERRVAAVTRVHYYRAGSAGSRLAPADVAAALADVPRILHVTGITPALGPDPAAAVTRAVRQARELGVRVCLDVNYRARLWDPATASRTLTRLLPYVDVLVASADELPLVTPGDLPLVTPDELPLVTSGDLASQPEAEGPPANGLAWERTGEETFSEVGARVAPLLAAGVGEVVVKHGAAGAEAWTHTARVTSAAVRVPVADTVGAGDAFVAGYLSGLLEGLPLGERLRRGVTVGAFAVAAEGDWHGLPDRSELALLSLEEGGTVR</sequence>
<proteinExistence type="inferred from homology"/>
<comment type="similarity">
    <text evidence="1">Belongs to the carbohydrate kinase PfkB family.</text>
</comment>
<evidence type="ECO:0000313" key="8">
    <source>
        <dbReference type="Proteomes" id="UP000583800"/>
    </source>
</evidence>
<keyword evidence="2 7" id="KW-0808">Transferase</keyword>
<dbReference type="RefSeq" id="WP_185086387.1">
    <property type="nucleotide sequence ID" value="NZ_JACHJB010000002.1"/>
</dbReference>
<dbReference type="PANTHER" id="PTHR43085">
    <property type="entry name" value="HEXOKINASE FAMILY MEMBER"/>
    <property type="match status" value="1"/>
</dbReference>
<keyword evidence="3" id="KW-0547">Nucleotide-binding</keyword>
<dbReference type="EMBL" id="JACHJB010000002">
    <property type="protein sequence ID" value="MBB6348680.1"/>
    <property type="molecule type" value="Genomic_DNA"/>
</dbReference>
<dbReference type="InterPro" id="IPR002173">
    <property type="entry name" value="Carboh/pur_kinase_PfkB_CS"/>
</dbReference>
<evidence type="ECO:0000256" key="4">
    <source>
        <dbReference type="ARBA" id="ARBA00022777"/>
    </source>
</evidence>
<reference evidence="7 8" key="1">
    <citation type="submission" date="2020-08" db="EMBL/GenBank/DDBJ databases">
        <title>Sequencing the genomes of 1000 actinobacteria strains.</title>
        <authorList>
            <person name="Klenk H.-P."/>
        </authorList>
    </citation>
    <scope>NUCLEOTIDE SEQUENCE [LARGE SCALE GENOMIC DNA]</scope>
    <source>
        <strain evidence="7 8">DSM 45913</strain>
    </source>
</reference>
<dbReference type="InterPro" id="IPR011611">
    <property type="entry name" value="PfkB_dom"/>
</dbReference>
<dbReference type="GO" id="GO:0005524">
    <property type="term" value="F:ATP binding"/>
    <property type="evidence" value="ECO:0007669"/>
    <property type="project" value="UniProtKB-KW"/>
</dbReference>
<keyword evidence="8" id="KW-1185">Reference proteome</keyword>
<organism evidence="7 8">
    <name type="scientific">Nonomuraea muscovyensis</name>
    <dbReference type="NCBI Taxonomy" id="1124761"/>
    <lineage>
        <taxon>Bacteria</taxon>
        <taxon>Bacillati</taxon>
        <taxon>Actinomycetota</taxon>
        <taxon>Actinomycetes</taxon>
        <taxon>Streptosporangiales</taxon>
        <taxon>Streptosporangiaceae</taxon>
        <taxon>Nonomuraea</taxon>
    </lineage>
</organism>
<dbReference type="InterPro" id="IPR029056">
    <property type="entry name" value="Ribokinase-like"/>
</dbReference>
<dbReference type="Gene3D" id="3.40.1190.20">
    <property type="match status" value="2"/>
</dbReference>
<evidence type="ECO:0000256" key="3">
    <source>
        <dbReference type="ARBA" id="ARBA00022741"/>
    </source>
</evidence>
<keyword evidence="5" id="KW-0067">ATP-binding</keyword>
<evidence type="ECO:0000256" key="2">
    <source>
        <dbReference type="ARBA" id="ARBA00022679"/>
    </source>
</evidence>
<evidence type="ECO:0000313" key="7">
    <source>
        <dbReference type="EMBL" id="MBB6348680.1"/>
    </source>
</evidence>
<name>A0A7X0F1A0_9ACTN</name>
<dbReference type="Pfam" id="PF00294">
    <property type="entry name" value="PfkB"/>
    <property type="match status" value="2"/>
</dbReference>
<evidence type="ECO:0000259" key="6">
    <source>
        <dbReference type="Pfam" id="PF00294"/>
    </source>
</evidence>
<dbReference type="EC" id="2.7.1.45" evidence="7"/>
<feature type="domain" description="Carbohydrate kinase PfkB" evidence="6">
    <location>
        <begin position="242"/>
        <end position="338"/>
    </location>
</feature>